<dbReference type="Gene3D" id="3.40.50.10140">
    <property type="entry name" value="Toll/interleukin-1 receptor homology (TIR) domain"/>
    <property type="match status" value="1"/>
</dbReference>
<gene>
    <name evidence="2" type="ORF">PV02_10805</name>
</gene>
<dbReference type="EMBL" id="JTEO01000006">
    <property type="protein sequence ID" value="MCQ6963568.1"/>
    <property type="molecule type" value="Genomic_DNA"/>
</dbReference>
<dbReference type="InterPro" id="IPR035897">
    <property type="entry name" value="Toll_tir_struct_dom_sf"/>
</dbReference>
<reference evidence="2 3" key="1">
    <citation type="journal article" date="2011" name="Appl. Environ. Microbiol.">
        <title>Methanogenic archaea isolated from Taiwan's Chelungpu fault.</title>
        <authorList>
            <person name="Wu S.Y."/>
            <person name="Lai M.C."/>
        </authorList>
    </citation>
    <scope>NUCLEOTIDE SEQUENCE [LARGE SCALE GENOMIC DNA]</scope>
    <source>
        <strain evidence="2 3">St545Mb</strain>
    </source>
</reference>
<keyword evidence="3" id="KW-1185">Reference proteome</keyword>
<organism evidence="2 3">
    <name type="scientific">Methanolobus chelungpuianus</name>
    <dbReference type="NCBI Taxonomy" id="502115"/>
    <lineage>
        <taxon>Archaea</taxon>
        <taxon>Methanobacteriati</taxon>
        <taxon>Methanobacteriota</taxon>
        <taxon>Stenosarchaea group</taxon>
        <taxon>Methanomicrobia</taxon>
        <taxon>Methanosarcinales</taxon>
        <taxon>Methanosarcinaceae</taxon>
        <taxon>Methanolobus</taxon>
    </lineage>
</organism>
<dbReference type="AlphaFoldDB" id="A0AAE3HDR0"/>
<evidence type="ECO:0000313" key="3">
    <source>
        <dbReference type="Proteomes" id="UP001206983"/>
    </source>
</evidence>
<feature type="domain" description="TIR" evidence="1">
    <location>
        <begin position="5"/>
        <end position="118"/>
    </location>
</feature>
<dbReference type="SUPFAM" id="SSF52200">
    <property type="entry name" value="Toll/Interleukin receptor TIR domain"/>
    <property type="match status" value="1"/>
</dbReference>
<dbReference type="Pfam" id="PF13676">
    <property type="entry name" value="TIR_2"/>
    <property type="match status" value="1"/>
</dbReference>
<dbReference type="RefSeq" id="WP_256623462.1">
    <property type="nucleotide sequence ID" value="NZ_JTEO01000006.1"/>
</dbReference>
<accession>A0AAE3HDR0</accession>
<dbReference type="GO" id="GO:0007165">
    <property type="term" value="P:signal transduction"/>
    <property type="evidence" value="ECO:0007669"/>
    <property type="project" value="InterPro"/>
</dbReference>
<comment type="caution">
    <text evidence="2">The sequence shown here is derived from an EMBL/GenBank/DDBJ whole genome shotgun (WGS) entry which is preliminary data.</text>
</comment>
<sequence length="187" mass="21172">MINRIYISYADNDEPLAQEMAQALWAVNLESSSSMYSKILHISMSQRIRFGISHSDCVVVILTKEGTLSPRVNQELGLAAANGDNLIIVLAEDGVELPIMVQHLTPVIFTEDTFTDALGYLIYTLRNLTTFEWLRIKCPHCGEEMTQYMTPQEEVDRSLMAGTGLNTMCNYCERELFLDPRTFKPVL</sequence>
<dbReference type="Proteomes" id="UP001206983">
    <property type="component" value="Unassembled WGS sequence"/>
</dbReference>
<proteinExistence type="predicted"/>
<name>A0AAE3HDR0_9EURY</name>
<evidence type="ECO:0000259" key="1">
    <source>
        <dbReference type="Pfam" id="PF13676"/>
    </source>
</evidence>
<protein>
    <recommendedName>
        <fullName evidence="1">TIR domain-containing protein</fullName>
    </recommendedName>
</protein>
<dbReference type="InterPro" id="IPR000157">
    <property type="entry name" value="TIR_dom"/>
</dbReference>
<evidence type="ECO:0000313" key="2">
    <source>
        <dbReference type="EMBL" id="MCQ6963568.1"/>
    </source>
</evidence>